<gene>
    <name evidence="3" type="ORF">COX53_02245</name>
</gene>
<dbReference type="CDD" id="cd03801">
    <property type="entry name" value="GT4_PimA-like"/>
    <property type="match status" value="1"/>
</dbReference>
<dbReference type="AlphaFoldDB" id="A0A2G9XBY9"/>
<feature type="domain" description="Glycosyl transferase family 1" evidence="2">
    <location>
        <begin position="207"/>
        <end position="360"/>
    </location>
</feature>
<dbReference type="Gene3D" id="3.40.50.2000">
    <property type="entry name" value="Glycogen Phosphorylase B"/>
    <property type="match status" value="2"/>
</dbReference>
<comment type="caution">
    <text evidence="3">The sequence shown here is derived from an EMBL/GenBank/DDBJ whole genome shotgun (WGS) entry which is preliminary data.</text>
</comment>
<reference evidence="3 4" key="1">
    <citation type="submission" date="2017-09" db="EMBL/GenBank/DDBJ databases">
        <title>Depth-based differentiation of microbial function through sediment-hosted aquifers and enrichment of novel symbionts in the deep terrestrial subsurface.</title>
        <authorList>
            <person name="Probst A.J."/>
            <person name="Ladd B."/>
            <person name="Jarett J.K."/>
            <person name="Geller-Mcgrath D.E."/>
            <person name="Sieber C.M."/>
            <person name="Emerson J.B."/>
            <person name="Anantharaman K."/>
            <person name="Thomas B.C."/>
            <person name="Malmstrom R."/>
            <person name="Stieglmeier M."/>
            <person name="Klingl A."/>
            <person name="Woyke T."/>
            <person name="Ryan C.M."/>
            <person name="Banfield J.F."/>
        </authorList>
    </citation>
    <scope>NUCLEOTIDE SEQUENCE [LARGE SCALE GENOMIC DNA]</scope>
    <source>
        <strain evidence="3">CG23_combo_of_CG06-09_8_20_14_all_40_14</strain>
    </source>
</reference>
<dbReference type="SUPFAM" id="SSF53756">
    <property type="entry name" value="UDP-Glycosyltransferase/glycogen phosphorylase"/>
    <property type="match status" value="1"/>
</dbReference>
<dbReference type="Proteomes" id="UP000231388">
    <property type="component" value="Unassembled WGS sequence"/>
</dbReference>
<dbReference type="InterPro" id="IPR001296">
    <property type="entry name" value="Glyco_trans_1"/>
</dbReference>
<dbReference type="InterPro" id="IPR050194">
    <property type="entry name" value="Glycosyltransferase_grp1"/>
</dbReference>
<evidence type="ECO:0000313" key="3">
    <source>
        <dbReference type="EMBL" id="PIP04472.1"/>
    </source>
</evidence>
<evidence type="ECO:0000313" key="4">
    <source>
        <dbReference type="Proteomes" id="UP000231388"/>
    </source>
</evidence>
<feature type="transmembrane region" description="Helical" evidence="1">
    <location>
        <begin position="76"/>
        <end position="93"/>
    </location>
</feature>
<dbReference type="GO" id="GO:0016757">
    <property type="term" value="F:glycosyltransferase activity"/>
    <property type="evidence" value="ECO:0007669"/>
    <property type="project" value="InterPro"/>
</dbReference>
<dbReference type="PANTHER" id="PTHR45947">
    <property type="entry name" value="SULFOQUINOVOSYL TRANSFERASE SQD2"/>
    <property type="match status" value="1"/>
</dbReference>
<name>A0A2G9XBY9_UNCKA</name>
<keyword evidence="1" id="KW-0472">Membrane</keyword>
<organism evidence="3 4">
    <name type="scientific">candidate division WWE3 bacterium CG23_combo_of_CG06-09_8_20_14_all_40_14</name>
    <dbReference type="NCBI Taxonomy" id="1975095"/>
    <lineage>
        <taxon>Bacteria</taxon>
        <taxon>Katanobacteria</taxon>
    </lineage>
</organism>
<evidence type="ECO:0000259" key="2">
    <source>
        <dbReference type="Pfam" id="PF00534"/>
    </source>
</evidence>
<dbReference type="EMBL" id="PCQY01000028">
    <property type="protein sequence ID" value="PIP04472.1"/>
    <property type="molecule type" value="Genomic_DNA"/>
</dbReference>
<accession>A0A2G9XBY9</accession>
<keyword evidence="1" id="KW-0812">Transmembrane</keyword>
<protein>
    <recommendedName>
        <fullName evidence="2">Glycosyl transferase family 1 domain-containing protein</fullName>
    </recommendedName>
</protein>
<dbReference type="Pfam" id="PF00534">
    <property type="entry name" value="Glycos_transf_1"/>
    <property type="match status" value="1"/>
</dbReference>
<keyword evidence="1" id="KW-1133">Transmembrane helix</keyword>
<evidence type="ECO:0000256" key="1">
    <source>
        <dbReference type="SAM" id="Phobius"/>
    </source>
</evidence>
<dbReference type="PANTHER" id="PTHR45947:SF3">
    <property type="entry name" value="SULFOQUINOVOSYL TRANSFERASE SQD2"/>
    <property type="match status" value="1"/>
</dbReference>
<sequence>MIPYKILRVVYDWPPPWDGLAPAPFELSKAQIALGNKVIALTGGLGGRKFINREFKKTDDNGKLIVYNIPRAIKKIGPFLTTSLFVIPYYLILKIFRKINIMHGHGHIMLWFNLYKLIFGRVDKTPYVAHFHITGAGREKLLTSRGYKLDFFTKFVEYPLHKLSDRLAVKSADACIFVSKDLIKEACEFYNANKDKCFLVESGVNTSIFKDNPKIKREKEILFVGMVDSRKSPDVVIKSLKYLKGFKATFVGRGADSYINELKELAKNEKVGSRVNFKGYVPYTELLPYYQKCAVFVLPSLYEGLPKVVLEALSCKTPVVASGFKVKSPVDGLYISESFTPKELADKIRAVLRDKPAVDASFIEEYYSWNSKAIEVQRIYEKITAR</sequence>
<proteinExistence type="predicted"/>